<dbReference type="PROSITE" id="PS50943">
    <property type="entry name" value="HTH_CROC1"/>
    <property type="match status" value="1"/>
</dbReference>
<dbReference type="EMBL" id="PGXC01000043">
    <property type="protein sequence ID" value="PKK88522.1"/>
    <property type="molecule type" value="Genomic_DNA"/>
</dbReference>
<dbReference type="Gene3D" id="1.10.260.40">
    <property type="entry name" value="lambda repressor-like DNA-binding domains"/>
    <property type="match status" value="1"/>
</dbReference>
<feature type="domain" description="HTH cro/C1-type" evidence="1">
    <location>
        <begin position="95"/>
        <end position="147"/>
    </location>
</feature>
<reference evidence="2 3" key="1">
    <citation type="journal article" date="2017" name="ISME J.">
        <title>Potential for microbial H2 and metal transformations associated with novel bacteria and archaea in deep terrestrial subsurface sediments.</title>
        <authorList>
            <person name="Hernsdorf A.W."/>
            <person name="Amano Y."/>
            <person name="Miyakawa K."/>
            <person name="Ise K."/>
            <person name="Suzuki Y."/>
            <person name="Anantharaman K."/>
            <person name="Probst A."/>
            <person name="Burstein D."/>
            <person name="Thomas B.C."/>
            <person name="Banfield J.F."/>
        </authorList>
    </citation>
    <scope>NUCLEOTIDE SEQUENCE [LARGE SCALE GENOMIC DNA]</scope>
    <source>
        <strain evidence="2">HGW-Wallbacteria-1</strain>
    </source>
</reference>
<dbReference type="PANTHER" id="PTHR40455:SF1">
    <property type="entry name" value="ANTITOXIN HIGA"/>
    <property type="match status" value="1"/>
</dbReference>
<protein>
    <submittedName>
        <fullName evidence="2">Transcriptional regulator</fullName>
    </submittedName>
</protein>
<dbReference type="InterPro" id="IPR001387">
    <property type="entry name" value="Cro/C1-type_HTH"/>
</dbReference>
<dbReference type="GO" id="GO:0001046">
    <property type="term" value="F:core promoter sequence-specific DNA binding"/>
    <property type="evidence" value="ECO:0007669"/>
    <property type="project" value="TreeGrafter"/>
</dbReference>
<organism evidence="2 3">
    <name type="scientific">Candidatus Wallbacteria bacterium HGW-Wallbacteria-1</name>
    <dbReference type="NCBI Taxonomy" id="2013854"/>
    <lineage>
        <taxon>Bacteria</taxon>
        <taxon>Candidatus Walliibacteriota</taxon>
    </lineage>
</organism>
<comment type="caution">
    <text evidence="2">The sequence shown here is derived from an EMBL/GenBank/DDBJ whole genome shotgun (WGS) entry which is preliminary data.</text>
</comment>
<dbReference type="AlphaFoldDB" id="A0A2N1PJQ1"/>
<dbReference type="InterPro" id="IPR039060">
    <property type="entry name" value="Antitox_HigA"/>
</dbReference>
<name>A0A2N1PJQ1_9BACT</name>
<dbReference type="Proteomes" id="UP000233256">
    <property type="component" value="Unassembled WGS sequence"/>
</dbReference>
<accession>A0A2N1PJQ1</accession>
<evidence type="ECO:0000313" key="3">
    <source>
        <dbReference type="Proteomes" id="UP000233256"/>
    </source>
</evidence>
<dbReference type="PANTHER" id="PTHR40455">
    <property type="entry name" value="ANTITOXIN HIGA"/>
    <property type="match status" value="1"/>
</dbReference>
<dbReference type="InterPro" id="IPR010982">
    <property type="entry name" value="Lambda_DNA-bd_dom_sf"/>
</dbReference>
<dbReference type="SUPFAM" id="SSF47413">
    <property type="entry name" value="lambda repressor-like DNA-binding domains"/>
    <property type="match status" value="1"/>
</dbReference>
<dbReference type="GO" id="GO:0006355">
    <property type="term" value="P:regulation of DNA-templated transcription"/>
    <property type="evidence" value="ECO:0007669"/>
    <property type="project" value="InterPro"/>
</dbReference>
<dbReference type="CDD" id="cd00093">
    <property type="entry name" value="HTH_XRE"/>
    <property type="match status" value="1"/>
</dbReference>
<sequence>MKGTTTTVNAAKERTSQRPNLLNKWLDVVKIVSVDRIRSNADYDRATAFMEEVMAEIGHKKKHPLCGLMDILDMRLREYDDARQPIDDVTGLDMLRFLMDQHGLRQQDLSELGSQGVVSELLAGKRELNLRQIGALARRFKVPPEVFLPAIEAEG</sequence>
<dbReference type="SMART" id="SM00530">
    <property type="entry name" value="HTH_XRE"/>
    <property type="match status" value="1"/>
</dbReference>
<proteinExistence type="predicted"/>
<dbReference type="Pfam" id="PF01381">
    <property type="entry name" value="HTH_3"/>
    <property type="match status" value="1"/>
</dbReference>
<evidence type="ECO:0000259" key="1">
    <source>
        <dbReference type="PROSITE" id="PS50943"/>
    </source>
</evidence>
<gene>
    <name evidence="2" type="ORF">CVV64_18385</name>
</gene>
<evidence type="ECO:0000313" key="2">
    <source>
        <dbReference type="EMBL" id="PKK88522.1"/>
    </source>
</evidence>